<evidence type="ECO:0000313" key="2">
    <source>
        <dbReference type="EMBL" id="TNN71108.1"/>
    </source>
</evidence>
<keyword evidence="3" id="KW-1185">Reference proteome</keyword>
<dbReference type="AlphaFoldDB" id="A0A4Z2HZK9"/>
<protein>
    <submittedName>
        <fullName evidence="2">Uncharacterized protein</fullName>
    </submittedName>
</protein>
<feature type="region of interest" description="Disordered" evidence="1">
    <location>
        <begin position="77"/>
        <end position="106"/>
    </location>
</feature>
<gene>
    <name evidence="2" type="ORF">EYF80_018628</name>
</gene>
<comment type="caution">
    <text evidence="2">The sequence shown here is derived from an EMBL/GenBank/DDBJ whole genome shotgun (WGS) entry which is preliminary data.</text>
</comment>
<dbReference type="Proteomes" id="UP000314294">
    <property type="component" value="Unassembled WGS sequence"/>
</dbReference>
<reference evidence="2 3" key="1">
    <citation type="submission" date="2019-03" db="EMBL/GenBank/DDBJ databases">
        <title>First draft genome of Liparis tanakae, snailfish: a comprehensive survey of snailfish specific genes.</title>
        <authorList>
            <person name="Kim W."/>
            <person name="Song I."/>
            <person name="Jeong J.-H."/>
            <person name="Kim D."/>
            <person name="Kim S."/>
            <person name="Ryu S."/>
            <person name="Song J.Y."/>
            <person name="Lee S.K."/>
        </authorList>
    </citation>
    <scope>NUCLEOTIDE SEQUENCE [LARGE SCALE GENOMIC DNA]</scope>
    <source>
        <tissue evidence="2">Muscle</tissue>
    </source>
</reference>
<proteinExistence type="predicted"/>
<evidence type="ECO:0000256" key="1">
    <source>
        <dbReference type="SAM" id="MobiDB-lite"/>
    </source>
</evidence>
<organism evidence="2 3">
    <name type="scientific">Liparis tanakae</name>
    <name type="common">Tanaka's snailfish</name>
    <dbReference type="NCBI Taxonomy" id="230148"/>
    <lineage>
        <taxon>Eukaryota</taxon>
        <taxon>Metazoa</taxon>
        <taxon>Chordata</taxon>
        <taxon>Craniata</taxon>
        <taxon>Vertebrata</taxon>
        <taxon>Euteleostomi</taxon>
        <taxon>Actinopterygii</taxon>
        <taxon>Neopterygii</taxon>
        <taxon>Teleostei</taxon>
        <taxon>Neoteleostei</taxon>
        <taxon>Acanthomorphata</taxon>
        <taxon>Eupercaria</taxon>
        <taxon>Perciformes</taxon>
        <taxon>Cottioidei</taxon>
        <taxon>Cottales</taxon>
        <taxon>Liparidae</taxon>
        <taxon>Liparis</taxon>
    </lineage>
</organism>
<accession>A0A4Z2HZK9</accession>
<sequence length="257" mass="27987">MVSAATQGSCIQIRPYRGYLGSTVDRGPGYVVSVCVAAALYFRGEYDMCAVLFGDQNRTTDRGKAVDLKFSPYRGKRKVDDENDKKETNKVRKKSAAPSTSSGSGCFSASIKIKMADCGDYDYHPLSNDKIKRTFGRDFWVEGGVSTTGAWHHEGQHFAGQLRLGVGAGRPWKPPIEGGVQHLVQVGGGDEVQVGPDVGRKLLQVLLVALGKDDALHSRPVGRQHLVLDPAHLRNTDQSSRLKPGALFSWESKHSTC</sequence>
<feature type="compositionally biased region" description="Basic and acidic residues" evidence="1">
    <location>
        <begin position="78"/>
        <end position="90"/>
    </location>
</feature>
<dbReference type="EMBL" id="SRLO01000154">
    <property type="protein sequence ID" value="TNN71108.1"/>
    <property type="molecule type" value="Genomic_DNA"/>
</dbReference>
<name>A0A4Z2HZK9_9TELE</name>
<evidence type="ECO:0000313" key="3">
    <source>
        <dbReference type="Proteomes" id="UP000314294"/>
    </source>
</evidence>